<dbReference type="GO" id="GO:0006508">
    <property type="term" value="P:proteolysis"/>
    <property type="evidence" value="ECO:0007669"/>
    <property type="project" value="UniProtKB-KW"/>
</dbReference>
<dbReference type="SUPFAM" id="SSF53955">
    <property type="entry name" value="Lysozyme-like"/>
    <property type="match status" value="1"/>
</dbReference>
<dbReference type="GO" id="GO:0008234">
    <property type="term" value="F:cysteine-type peptidase activity"/>
    <property type="evidence" value="ECO:0007669"/>
    <property type="project" value="UniProtKB-KW"/>
</dbReference>
<dbReference type="Pfam" id="PF13406">
    <property type="entry name" value="SLT_2"/>
    <property type="match status" value="1"/>
</dbReference>
<keyword evidence="8" id="KW-1185">Reference proteome</keyword>
<sequence>MCSVIGMWGLWMSVDPSAVIVAVATAASAIVQGADVPVEVKDQATQVIESFQATAPATDTGVQDLVAALPESMQQSAEQAVADATQSVAEMIEPHIPAEAAALLEPAPPELAPQPPAARPTPFGIVPPVPPVAPTPAPGPGTGSAVPGGTGGGGGVALPPMPAILPGTTLAPIGAIAVFAPWLKKAGALCDGVTAPVLAALYSAENGFRYGPTAPVSPVGAKGPGQFMPGTWDEYGKDVDGDGRADVLGIADPVMASGNLLCDNYKLIDDWKRRGLVEGDTLDLTLAAYNAGVGAVRRSGGMPSGHPDYENQTKPYVAKIRASEPVFARMLSPFLGLGLGGAGDVGNRIVDLAFKFLGLPYVWGGGNINGPSGGGFDCSGLTSHAVFAATGITLPRTSETQWRVGTEIPLQLARPGDLLFGNWQAGGPGHVAIYIGGGQMVHAPTTGDVVRVGAVFPDMKARRII</sequence>
<evidence type="ECO:0000256" key="3">
    <source>
        <dbReference type="ARBA" id="ARBA00022801"/>
    </source>
</evidence>
<dbReference type="EC" id="3.4.-.-" evidence="7"/>
<dbReference type="PANTHER" id="PTHR47359:SF3">
    <property type="entry name" value="NLP_P60 DOMAIN-CONTAINING PROTEIN-RELATED"/>
    <property type="match status" value="1"/>
</dbReference>
<dbReference type="Gene3D" id="3.90.1720.10">
    <property type="entry name" value="endopeptidase domain like (from Nostoc punctiforme)"/>
    <property type="match status" value="1"/>
</dbReference>
<dbReference type="EMBL" id="LS483468">
    <property type="protein sequence ID" value="SQI30425.1"/>
    <property type="molecule type" value="Genomic_DNA"/>
</dbReference>
<comment type="similarity">
    <text evidence="1">Belongs to the peptidase C40 family.</text>
</comment>
<feature type="compositionally biased region" description="Pro residues" evidence="5">
    <location>
        <begin position="130"/>
        <end position="139"/>
    </location>
</feature>
<evidence type="ECO:0000313" key="8">
    <source>
        <dbReference type="Proteomes" id="UP000249091"/>
    </source>
</evidence>
<dbReference type="InterPro" id="IPR023346">
    <property type="entry name" value="Lysozyme-like_dom_sf"/>
</dbReference>
<gene>
    <name evidence="7" type="primary">ripA_2</name>
    <name evidence="7" type="ORF">NCTC10994_01579</name>
</gene>
<protein>
    <submittedName>
        <fullName evidence="7">NlpC/P60 family protein</fullName>
        <ecNumber evidence="7">3.4.-.-</ecNumber>
    </submittedName>
</protein>
<dbReference type="KEGG" id="rcr:NCTC10994_01579"/>
<dbReference type="Pfam" id="PF00877">
    <property type="entry name" value="NLPC_P60"/>
    <property type="match status" value="1"/>
</dbReference>
<feature type="domain" description="NlpC/P60" evidence="6">
    <location>
        <begin position="343"/>
        <end position="465"/>
    </location>
</feature>
<organism evidence="7 8">
    <name type="scientific">Rhodococcus coprophilus</name>
    <dbReference type="NCBI Taxonomy" id="38310"/>
    <lineage>
        <taxon>Bacteria</taxon>
        <taxon>Bacillati</taxon>
        <taxon>Actinomycetota</taxon>
        <taxon>Actinomycetes</taxon>
        <taxon>Mycobacteriales</taxon>
        <taxon>Nocardiaceae</taxon>
        <taxon>Rhodococcus</taxon>
    </lineage>
</organism>
<name>A0A2X4WTY3_9NOCA</name>
<evidence type="ECO:0000256" key="1">
    <source>
        <dbReference type="ARBA" id="ARBA00007074"/>
    </source>
</evidence>
<dbReference type="InterPro" id="IPR000064">
    <property type="entry name" value="NLP_P60_dom"/>
</dbReference>
<dbReference type="SUPFAM" id="SSF54001">
    <property type="entry name" value="Cysteine proteinases"/>
    <property type="match status" value="1"/>
</dbReference>
<evidence type="ECO:0000256" key="5">
    <source>
        <dbReference type="SAM" id="MobiDB-lite"/>
    </source>
</evidence>
<feature type="region of interest" description="Disordered" evidence="5">
    <location>
        <begin position="130"/>
        <end position="153"/>
    </location>
</feature>
<evidence type="ECO:0000313" key="7">
    <source>
        <dbReference type="EMBL" id="SQI30425.1"/>
    </source>
</evidence>
<evidence type="ECO:0000259" key="6">
    <source>
        <dbReference type="PROSITE" id="PS51935"/>
    </source>
</evidence>
<evidence type="ECO:0000256" key="2">
    <source>
        <dbReference type="ARBA" id="ARBA00022670"/>
    </source>
</evidence>
<dbReference type="CDD" id="cd13399">
    <property type="entry name" value="Slt35-like"/>
    <property type="match status" value="1"/>
</dbReference>
<dbReference type="Proteomes" id="UP000249091">
    <property type="component" value="Chromosome 1"/>
</dbReference>
<dbReference type="STRING" id="1219011.GCA_001895045_01818"/>
<keyword evidence="3 7" id="KW-0378">Hydrolase</keyword>
<accession>A0A2X4WTY3</accession>
<dbReference type="PROSITE" id="PS51935">
    <property type="entry name" value="NLPC_P60"/>
    <property type="match status" value="1"/>
</dbReference>
<evidence type="ECO:0000256" key="4">
    <source>
        <dbReference type="ARBA" id="ARBA00022807"/>
    </source>
</evidence>
<dbReference type="InterPro" id="IPR051794">
    <property type="entry name" value="PG_Endopeptidase_C40"/>
</dbReference>
<dbReference type="InterPro" id="IPR031304">
    <property type="entry name" value="SLT_2"/>
</dbReference>
<reference evidence="7 8" key="1">
    <citation type="submission" date="2018-06" db="EMBL/GenBank/DDBJ databases">
        <authorList>
            <consortium name="Pathogen Informatics"/>
            <person name="Doyle S."/>
        </authorList>
    </citation>
    <scope>NUCLEOTIDE SEQUENCE [LARGE SCALE GENOMIC DNA]</scope>
    <source>
        <strain evidence="7 8">NCTC10994</strain>
    </source>
</reference>
<dbReference type="Gene3D" id="1.10.530.10">
    <property type="match status" value="1"/>
</dbReference>
<proteinExistence type="inferred from homology"/>
<dbReference type="InterPro" id="IPR038765">
    <property type="entry name" value="Papain-like_cys_pep_sf"/>
</dbReference>
<feature type="compositionally biased region" description="Gly residues" evidence="5">
    <location>
        <begin position="140"/>
        <end position="153"/>
    </location>
</feature>
<dbReference type="PANTHER" id="PTHR47359">
    <property type="entry name" value="PEPTIDOGLYCAN DL-ENDOPEPTIDASE CWLO"/>
    <property type="match status" value="1"/>
</dbReference>
<keyword evidence="4" id="KW-0788">Thiol protease</keyword>
<keyword evidence="2" id="KW-0645">Protease</keyword>
<dbReference type="AlphaFoldDB" id="A0A2X4WTY3"/>